<keyword evidence="16" id="KW-0670">Pyruvate</keyword>
<proteinExistence type="inferred from homology"/>
<dbReference type="PRINTS" id="PR01736">
    <property type="entry name" value="PHPHTRNFRASE"/>
</dbReference>
<dbReference type="SUPFAM" id="SSF47831">
    <property type="entry name" value="Enzyme I of the PEP:sugar phosphotransferase system HPr-binding (sub)domain"/>
    <property type="match status" value="1"/>
</dbReference>
<dbReference type="PIRSF" id="PIRSF000732">
    <property type="entry name" value="PTS_enzyme_I"/>
    <property type="match status" value="1"/>
</dbReference>
<dbReference type="InterPro" id="IPR036637">
    <property type="entry name" value="Phosphohistidine_dom_sf"/>
</dbReference>
<dbReference type="GO" id="GO:0009401">
    <property type="term" value="P:phosphoenolpyruvate-dependent sugar phosphotransferase system"/>
    <property type="evidence" value="ECO:0007669"/>
    <property type="project" value="UniProtKB-KW"/>
</dbReference>
<feature type="binding site" evidence="11">
    <location>
        <position position="328"/>
    </location>
    <ligand>
        <name>phosphoenolpyruvate</name>
        <dbReference type="ChEBI" id="CHEBI:58702"/>
    </ligand>
</feature>
<dbReference type="SUPFAM" id="SSF52009">
    <property type="entry name" value="Phosphohistidine domain"/>
    <property type="match status" value="1"/>
</dbReference>
<comment type="subcellular location">
    <subcellularLocation>
        <location evidence="9">Cytoplasm</location>
    </subcellularLocation>
</comment>
<dbReference type="AlphaFoldDB" id="A0A0B2AUI9"/>
<dbReference type="Gene3D" id="3.20.20.60">
    <property type="entry name" value="Phosphoenolpyruvate-binding domains"/>
    <property type="match status" value="1"/>
</dbReference>
<dbReference type="Gene3D" id="1.10.274.10">
    <property type="entry name" value="PtsI, HPr-binding domain"/>
    <property type="match status" value="1"/>
</dbReference>
<dbReference type="Gene3D" id="3.50.30.10">
    <property type="entry name" value="Phosphohistidine domain"/>
    <property type="match status" value="1"/>
</dbReference>
<dbReference type="InterPro" id="IPR050499">
    <property type="entry name" value="PEP-utilizing_PTS_enzyme"/>
</dbReference>
<dbReference type="InterPro" id="IPR040442">
    <property type="entry name" value="Pyrv_kinase-like_dom_sf"/>
</dbReference>
<feature type="binding site" evidence="11">
    <location>
        <position position="292"/>
    </location>
    <ligand>
        <name>phosphoenolpyruvate</name>
        <dbReference type="ChEBI" id="CHEBI:58702"/>
    </ligand>
</feature>
<keyword evidence="9" id="KW-0598">Phosphotransferase system</keyword>
<dbReference type="SUPFAM" id="SSF51621">
    <property type="entry name" value="Phosphoenolpyruvate/pyruvate domain"/>
    <property type="match status" value="1"/>
</dbReference>
<feature type="domain" description="Phosphotransferase system enzyme I N-terminal" evidence="15">
    <location>
        <begin position="6"/>
        <end position="128"/>
    </location>
</feature>
<dbReference type="GO" id="GO:0008965">
    <property type="term" value="F:phosphoenolpyruvate-protein phosphotransferase activity"/>
    <property type="evidence" value="ECO:0007669"/>
    <property type="project" value="UniProtKB-EC"/>
</dbReference>
<keyword evidence="5 9" id="KW-0479">Metal-binding</keyword>
<comment type="cofactor">
    <cofactor evidence="1 9 12">
        <name>Mg(2+)</name>
        <dbReference type="ChEBI" id="CHEBI:18420"/>
    </cofactor>
</comment>
<dbReference type="EMBL" id="JTDL01000002">
    <property type="protein sequence ID" value="KHL05660.1"/>
    <property type="molecule type" value="Genomic_DNA"/>
</dbReference>
<keyword evidence="9" id="KW-0762">Sugar transport</keyword>
<evidence type="ECO:0000256" key="10">
    <source>
        <dbReference type="PIRSR" id="PIRSR000732-1"/>
    </source>
</evidence>
<dbReference type="GO" id="GO:0046872">
    <property type="term" value="F:metal ion binding"/>
    <property type="evidence" value="ECO:0007669"/>
    <property type="project" value="UniProtKB-KW"/>
</dbReference>
<feature type="active site" description="Proton donor" evidence="10">
    <location>
        <position position="494"/>
    </location>
</feature>
<feature type="active site" description="Tele-phosphohistidine intermediate" evidence="10">
    <location>
        <position position="191"/>
    </location>
</feature>
<dbReference type="Proteomes" id="UP000030982">
    <property type="component" value="Unassembled WGS sequence"/>
</dbReference>
<evidence type="ECO:0000256" key="7">
    <source>
        <dbReference type="ARBA" id="ARBA00022842"/>
    </source>
</evidence>
<evidence type="ECO:0000313" key="17">
    <source>
        <dbReference type="Proteomes" id="UP000030982"/>
    </source>
</evidence>
<comment type="similarity">
    <text evidence="2 9">Belongs to the PEP-utilizing enzyme family.</text>
</comment>
<keyword evidence="4 9" id="KW-0808">Transferase</keyword>
<evidence type="ECO:0000256" key="3">
    <source>
        <dbReference type="ARBA" id="ARBA00016544"/>
    </source>
</evidence>
<dbReference type="InterPro" id="IPR036618">
    <property type="entry name" value="PtsI_HPr-bd_sf"/>
</dbReference>
<accession>A0A0B2AUI9</accession>
<dbReference type="GO" id="GO:0016301">
    <property type="term" value="F:kinase activity"/>
    <property type="evidence" value="ECO:0007669"/>
    <property type="project" value="UniProtKB-KW"/>
</dbReference>
<dbReference type="OrthoDB" id="9765468at2"/>
<evidence type="ECO:0000256" key="6">
    <source>
        <dbReference type="ARBA" id="ARBA00022777"/>
    </source>
</evidence>
<dbReference type="InterPro" id="IPR000121">
    <property type="entry name" value="PEP_util_C"/>
</dbReference>
<evidence type="ECO:0000256" key="5">
    <source>
        <dbReference type="ARBA" id="ARBA00022723"/>
    </source>
</evidence>
<keyword evidence="17" id="KW-1185">Reference proteome</keyword>
<feature type="binding site" evidence="11">
    <location>
        <begin position="440"/>
        <end position="441"/>
    </location>
    <ligand>
        <name>phosphoenolpyruvate</name>
        <dbReference type="ChEBI" id="CHEBI:58702"/>
    </ligand>
</feature>
<dbReference type="InterPro" id="IPR015813">
    <property type="entry name" value="Pyrv/PenolPyrv_kinase-like_dom"/>
</dbReference>
<keyword evidence="6 9" id="KW-0418">Kinase</keyword>
<protein>
    <recommendedName>
        <fullName evidence="3 9">Phosphoenolpyruvate-protein phosphotransferase</fullName>
        <ecNumber evidence="9">2.7.3.9</ecNumber>
    </recommendedName>
    <alternativeName>
        <fullName evidence="8 9">Phosphotransferase system, enzyme I</fullName>
    </alternativeName>
</protein>
<dbReference type="PANTHER" id="PTHR46244">
    <property type="entry name" value="PHOSPHOENOLPYRUVATE-PROTEIN PHOSPHOTRANSFERASE"/>
    <property type="match status" value="1"/>
</dbReference>
<evidence type="ECO:0000259" key="15">
    <source>
        <dbReference type="Pfam" id="PF05524"/>
    </source>
</evidence>
<dbReference type="Pfam" id="PF00391">
    <property type="entry name" value="PEP-utilizers"/>
    <property type="match status" value="1"/>
</dbReference>
<evidence type="ECO:0000256" key="8">
    <source>
        <dbReference type="ARBA" id="ARBA00033235"/>
    </source>
</evidence>
<dbReference type="Pfam" id="PF02896">
    <property type="entry name" value="PEP-utilizers_C"/>
    <property type="match status" value="1"/>
</dbReference>
<comment type="catalytic activity">
    <reaction evidence="9">
        <text>L-histidyl-[protein] + phosphoenolpyruvate = N(pros)-phospho-L-histidyl-[protein] + pyruvate</text>
        <dbReference type="Rhea" id="RHEA:23880"/>
        <dbReference type="Rhea" id="RHEA-COMP:9745"/>
        <dbReference type="Rhea" id="RHEA-COMP:9746"/>
        <dbReference type="ChEBI" id="CHEBI:15361"/>
        <dbReference type="ChEBI" id="CHEBI:29979"/>
        <dbReference type="ChEBI" id="CHEBI:58702"/>
        <dbReference type="ChEBI" id="CHEBI:64837"/>
        <dbReference type="EC" id="2.7.3.9"/>
    </reaction>
</comment>
<evidence type="ECO:0000313" key="16">
    <source>
        <dbReference type="EMBL" id="KHL05660.1"/>
    </source>
</evidence>
<gene>
    <name evidence="16" type="ORF">LK10_00525</name>
</gene>
<feature type="binding site" evidence="12">
    <location>
        <position position="441"/>
    </location>
    <ligand>
        <name>Mg(2+)</name>
        <dbReference type="ChEBI" id="CHEBI:18420"/>
    </ligand>
</feature>
<evidence type="ECO:0000256" key="12">
    <source>
        <dbReference type="PIRSR" id="PIRSR000732-3"/>
    </source>
</evidence>
<comment type="function">
    <text evidence="9">General (non sugar-specific) component of the phosphoenolpyruvate-dependent sugar phosphotransferase system (sugar PTS). This major carbohydrate active-transport system catalyzes the phosphorylation of incoming sugar substrates concomitantly with their translocation across the cell membrane. Enzyme I transfers the phosphoryl group from phosphoenolpyruvate (PEP) to the phosphoryl carrier protein (HPr).</text>
</comment>
<comment type="caution">
    <text evidence="16">The sequence shown here is derived from an EMBL/GenBank/DDBJ whole genome shotgun (WGS) entry which is preliminary data.</text>
</comment>
<keyword evidence="9" id="KW-0813">Transport</keyword>
<evidence type="ECO:0000256" key="11">
    <source>
        <dbReference type="PIRSR" id="PIRSR000732-2"/>
    </source>
</evidence>
<dbReference type="GO" id="GO:0005737">
    <property type="term" value="C:cytoplasm"/>
    <property type="evidence" value="ECO:0007669"/>
    <property type="project" value="UniProtKB-SubCell"/>
</dbReference>
<name>A0A0B2AUI9_9MICC</name>
<keyword evidence="7 9" id="KW-0460">Magnesium</keyword>
<dbReference type="STRING" id="1338436.LK10_00525"/>
<keyword evidence="9" id="KW-0963">Cytoplasm</keyword>
<evidence type="ECO:0000259" key="14">
    <source>
        <dbReference type="Pfam" id="PF02896"/>
    </source>
</evidence>
<feature type="binding site" evidence="11">
    <location>
        <position position="451"/>
    </location>
    <ligand>
        <name>phosphoenolpyruvate</name>
        <dbReference type="ChEBI" id="CHEBI:58702"/>
    </ligand>
</feature>
<dbReference type="Pfam" id="PF05524">
    <property type="entry name" value="PEP-utilisers_N"/>
    <property type="match status" value="1"/>
</dbReference>
<evidence type="ECO:0000256" key="2">
    <source>
        <dbReference type="ARBA" id="ARBA00007837"/>
    </source>
</evidence>
<feature type="domain" description="PEP-utilising enzyme C-terminal" evidence="14">
    <location>
        <begin position="258"/>
        <end position="532"/>
    </location>
</feature>
<dbReference type="PANTHER" id="PTHR46244:SF3">
    <property type="entry name" value="PHOSPHOENOLPYRUVATE-PROTEIN PHOSPHOTRANSFERASE"/>
    <property type="match status" value="1"/>
</dbReference>
<reference evidence="16 17" key="1">
    <citation type="submission" date="2014-09" db="EMBL/GenBank/DDBJ databases">
        <title>Genome sequence of Sinomonas sp. MUSC 117.</title>
        <authorList>
            <person name="Lee L.-H."/>
        </authorList>
    </citation>
    <scope>NUCLEOTIDE SEQUENCE [LARGE SCALE GENOMIC DNA]</scope>
    <source>
        <strain evidence="16 17">MUSC 117</strain>
    </source>
</reference>
<dbReference type="InterPro" id="IPR024692">
    <property type="entry name" value="PTS_EI"/>
</dbReference>
<dbReference type="InterPro" id="IPR008731">
    <property type="entry name" value="PTS_EIN"/>
</dbReference>
<feature type="binding site" evidence="12">
    <location>
        <position position="417"/>
    </location>
    <ligand>
        <name>Mg(2+)</name>
        <dbReference type="ChEBI" id="CHEBI:18420"/>
    </ligand>
</feature>
<feature type="domain" description="PEP-utilising enzyme mobile" evidence="13">
    <location>
        <begin position="157"/>
        <end position="226"/>
    </location>
</feature>
<dbReference type="RefSeq" id="WP_043119271.1">
    <property type="nucleotide sequence ID" value="NZ_JTDL01000002.1"/>
</dbReference>
<evidence type="ECO:0000256" key="9">
    <source>
        <dbReference type="PIRNR" id="PIRNR000732"/>
    </source>
</evidence>
<dbReference type="EC" id="2.7.3.9" evidence="9"/>
<evidence type="ECO:0000256" key="1">
    <source>
        <dbReference type="ARBA" id="ARBA00001946"/>
    </source>
</evidence>
<organism evidence="16 17">
    <name type="scientific">Sinomonas humi</name>
    <dbReference type="NCBI Taxonomy" id="1338436"/>
    <lineage>
        <taxon>Bacteria</taxon>
        <taxon>Bacillati</taxon>
        <taxon>Actinomycetota</taxon>
        <taxon>Actinomycetes</taxon>
        <taxon>Micrococcales</taxon>
        <taxon>Micrococcaceae</taxon>
        <taxon>Sinomonas</taxon>
    </lineage>
</organism>
<dbReference type="InterPro" id="IPR008279">
    <property type="entry name" value="PEP-util_enz_mobile_dom"/>
</dbReference>
<evidence type="ECO:0000259" key="13">
    <source>
        <dbReference type="Pfam" id="PF00391"/>
    </source>
</evidence>
<evidence type="ECO:0000256" key="4">
    <source>
        <dbReference type="ARBA" id="ARBA00022679"/>
    </source>
</evidence>
<sequence length="569" mass="56932">MSQQFEGVGVTPGRVVGPVRQMPAPVREPAAGPVAGLDPEAGAERIRAASKAVQAGLKARAAAAAGDAKGVLEATALMAADPMLVKGAVKLLDPQAPGGPRSPERAVWESGDAVAQKLRSLGGYMAERAADVLDVRARIVAELTGAPAPGIPDSPAPFVLAAEDLAPADTATLDPARVLALVTSGGGPQSHTAILARALGLPAVVAAPGVDAIPDGTEVYVDGAAGRVLASPGDPERAAAAAWTAAASALAGFDGTGRLADGHRIPLLANVATGADAAAAAAANAEGVGLLRTEFAFLDRPAEPTHDEQVAAYGAVFEHFPGRKVVIRTLDAGADKPLPFLTDTAEPNPALGVRGYRTDTATPGVLARQLAAIADAAAAHTAEVWVMAPMVSTPEEAARFARMAHDAGLPTAGVMVEVPSAALTAAHILAHADFASLGTNDLTQYTMAADRLLGPLAALNDPWQPAVLHLVKATADGAAHAATATGTPKPVGVCGEAAADPALAVVLTGLGATTLSMTPRAIPAVAHVLATVTLETAQHLAAAALAAPTAHQARETVRAALPVLDQLGL</sequence>